<comment type="caution">
    <text evidence="2">The sequence shown here is derived from an EMBL/GenBank/DDBJ whole genome shotgun (WGS) entry which is preliminary data.</text>
</comment>
<reference evidence="2" key="1">
    <citation type="submission" date="2021-06" db="EMBL/GenBank/DDBJ databases">
        <title>Parelaphostrongylus tenuis whole genome reference sequence.</title>
        <authorList>
            <person name="Garwood T.J."/>
            <person name="Larsen P.A."/>
            <person name="Fountain-Jones N.M."/>
            <person name="Garbe J.R."/>
            <person name="Macchietto M.G."/>
            <person name="Kania S.A."/>
            <person name="Gerhold R.W."/>
            <person name="Richards J.E."/>
            <person name="Wolf T.M."/>
        </authorList>
    </citation>
    <scope>NUCLEOTIDE SEQUENCE</scope>
    <source>
        <strain evidence="2">MNPRO001-30</strain>
        <tissue evidence="2">Meninges</tissue>
    </source>
</reference>
<dbReference type="Proteomes" id="UP001196413">
    <property type="component" value="Unassembled WGS sequence"/>
</dbReference>
<accession>A0AAD5MIX1</accession>
<name>A0AAD5MIX1_PARTN</name>
<keyword evidence="3" id="KW-1185">Reference proteome</keyword>
<evidence type="ECO:0000313" key="2">
    <source>
        <dbReference type="EMBL" id="KAJ1359090.1"/>
    </source>
</evidence>
<dbReference type="EMBL" id="JAHQIW010003544">
    <property type="protein sequence ID" value="KAJ1359088.1"/>
    <property type="molecule type" value="Genomic_DNA"/>
</dbReference>
<gene>
    <name evidence="1" type="ORF">KIN20_017717</name>
    <name evidence="2" type="ORF">KIN20_017719</name>
</gene>
<organism evidence="2 3">
    <name type="scientific">Parelaphostrongylus tenuis</name>
    <name type="common">Meningeal worm</name>
    <dbReference type="NCBI Taxonomy" id="148309"/>
    <lineage>
        <taxon>Eukaryota</taxon>
        <taxon>Metazoa</taxon>
        <taxon>Ecdysozoa</taxon>
        <taxon>Nematoda</taxon>
        <taxon>Chromadorea</taxon>
        <taxon>Rhabditida</taxon>
        <taxon>Rhabditina</taxon>
        <taxon>Rhabditomorpha</taxon>
        <taxon>Strongyloidea</taxon>
        <taxon>Metastrongylidae</taxon>
        <taxon>Parelaphostrongylus</taxon>
    </lineage>
</organism>
<dbReference type="EMBL" id="JAHQIW010003545">
    <property type="protein sequence ID" value="KAJ1359090.1"/>
    <property type="molecule type" value="Genomic_DNA"/>
</dbReference>
<protein>
    <submittedName>
        <fullName evidence="2">Uncharacterized protein</fullName>
    </submittedName>
</protein>
<evidence type="ECO:0000313" key="3">
    <source>
        <dbReference type="Proteomes" id="UP001196413"/>
    </source>
</evidence>
<evidence type="ECO:0000313" key="1">
    <source>
        <dbReference type="EMBL" id="KAJ1359088.1"/>
    </source>
</evidence>
<dbReference type="AlphaFoldDB" id="A0AAD5MIX1"/>
<sequence length="79" mass="8445">MTRPYQRGVATGGPGEGYISGNVTMIANLRLAVGALQQLPLPVVEKEAKDSGKERVDAIAMCFVIKSKKSRNRPFVVAG</sequence>
<proteinExistence type="predicted"/>